<dbReference type="Pfam" id="PF16327">
    <property type="entry name" value="CcmF_C"/>
    <property type="match status" value="1"/>
</dbReference>
<evidence type="ECO:0000259" key="5">
    <source>
        <dbReference type="Pfam" id="PF16327"/>
    </source>
</evidence>
<feature type="transmembrane region" description="Helical" evidence="3">
    <location>
        <begin position="578"/>
        <end position="597"/>
    </location>
</feature>
<keyword evidence="7" id="KW-1185">Reference proteome</keyword>
<proteinExistence type="inferred from homology"/>
<dbReference type="EMBL" id="CP015772">
    <property type="protein sequence ID" value="ANH80593.1"/>
    <property type="molecule type" value="Genomic_DNA"/>
</dbReference>
<sequence length="866" mass="96846">MNYIGEDSLPGQIGHFFVILSLVASFVASFSYFKVTRSAVPDDRKSWLKLARLSFLTEAFSVIVIFAALFHILYHHLFEYKYAWQHSSRSLELKYILSGFWEGQEGSTLLWTFWHCVLGLIVIKKDKEWEAPVMMIVSFAQFFLATMILGVYVLDVKIGSDPFILLRESGVLDNAPVMHVGFNPANPIRPDYMTLIKDGNDLNPLLQNYWMTIHPPVLFLGFASTLFPFAYAMAGLWTGRTKEWISKVLPWALFSVAVLGLGIMMGAKWAYESLNFGGYWAWDPVENASLVPWLIMVSGVHTLLVFKHTGFSLRATFLFFGLSFIFILYSTFLTKSGVLGEASVHAFADIGMNGQLFLFLLVFTWVMPLMAATTNKQRWIIAGVTVLLSLGTYFLSEVIPGFPLYVILGGIITFIVFMNRQVPAAKKEESASSREFWMFIGSLVLFLSSLIIIFQTSLPVFNKLYKINAAPGENNEFSYNQIQVLVAIIVGILTAIVQYFRYKETPINLFLKKIAVPTLISALVATFILVVIKINYDKEGLGFLINIWIALVAGVYAVVANLAYLFTAMKGNIRNSGGSIAHFGFGLVLVGILLSAGKKEVLSYNTSGIAIDFGKDSKEVSGENLTLVKGISMKMGPYDVTYIGDSAHPKKQQTYFKIWFRSPTDSFMLHPNAFINYKGNEGLMANPSARHYWDHDIFAYVSALPNPEKNKDTAQFAFSTKKVGDTIFYSRGFIVLEKLAGKDNLPLAGFDKSDTGYTASLKVQSIKGPSYQSDLLMIRGKGQTLFQSQDTVMAQSLVLMLNNVVNGVAQIGVKESSNVMEYVTLKAYKFPYINLLWGGVIITVIGTLISMFNRLRLNRMRKGIQT</sequence>
<reference evidence="6 7" key="1">
    <citation type="submission" date="2016-05" db="EMBL/GenBank/DDBJ databases">
        <title>Niabella ginsenosidivorans BS26 whole genome sequencing.</title>
        <authorList>
            <person name="Im W.T."/>
            <person name="Siddiqi M.Z."/>
        </authorList>
    </citation>
    <scope>NUCLEOTIDE SEQUENCE [LARGE SCALE GENOMIC DNA]</scope>
    <source>
        <strain evidence="6 7">BS26</strain>
    </source>
</reference>
<feature type="domain" description="Cytochrome c-type biogenesis protein CcmF C-terminal" evidence="5">
    <location>
        <begin position="404"/>
        <end position="597"/>
    </location>
</feature>
<evidence type="ECO:0000313" key="6">
    <source>
        <dbReference type="EMBL" id="ANH80593.1"/>
    </source>
</evidence>
<dbReference type="Pfam" id="PF01578">
    <property type="entry name" value="Cytochrom_C_asm"/>
    <property type="match status" value="1"/>
</dbReference>
<dbReference type="PANTHER" id="PTHR43653:SF1">
    <property type="entry name" value="CYTOCHROME C-TYPE BIOGENESIS PROTEIN CCMF"/>
    <property type="match status" value="1"/>
</dbReference>
<organism evidence="6 7">
    <name type="scientific">Niabella ginsenosidivorans</name>
    <dbReference type="NCBI Taxonomy" id="1176587"/>
    <lineage>
        <taxon>Bacteria</taxon>
        <taxon>Pseudomonadati</taxon>
        <taxon>Bacteroidota</taxon>
        <taxon>Chitinophagia</taxon>
        <taxon>Chitinophagales</taxon>
        <taxon>Chitinophagaceae</taxon>
        <taxon>Niabella</taxon>
    </lineage>
</organism>
<gene>
    <name evidence="6" type="ORF">A8C56_05985</name>
</gene>
<dbReference type="InterPro" id="IPR032523">
    <property type="entry name" value="CcmF_C"/>
</dbReference>
<feature type="transmembrane region" description="Helical" evidence="3">
    <location>
        <begin position="135"/>
        <end position="154"/>
    </location>
</feature>
<dbReference type="GO" id="GO:0020037">
    <property type="term" value="F:heme binding"/>
    <property type="evidence" value="ECO:0007669"/>
    <property type="project" value="InterPro"/>
</dbReference>
<feature type="transmembrane region" description="Helical" evidence="3">
    <location>
        <begin position="249"/>
        <end position="270"/>
    </location>
</feature>
<feature type="transmembrane region" description="Helical" evidence="3">
    <location>
        <begin position="481"/>
        <end position="502"/>
    </location>
</feature>
<feature type="transmembrane region" description="Helical" evidence="3">
    <location>
        <begin position="542"/>
        <end position="566"/>
    </location>
</feature>
<accession>A0A1A9HZA0</accession>
<evidence type="ECO:0000256" key="2">
    <source>
        <dbReference type="ARBA" id="ARBA00022748"/>
    </source>
</evidence>
<dbReference type="STRING" id="1176587.A8C56_05985"/>
<dbReference type="Proteomes" id="UP000077667">
    <property type="component" value="Chromosome"/>
</dbReference>
<dbReference type="PRINTS" id="PR01410">
    <property type="entry name" value="CCBIOGENESIS"/>
</dbReference>
<protein>
    <submittedName>
        <fullName evidence="6">Cytochrome c assembly protein</fullName>
    </submittedName>
</protein>
<feature type="domain" description="Cytochrome c assembly protein" evidence="4">
    <location>
        <begin position="105"/>
        <end position="336"/>
    </location>
</feature>
<feature type="transmembrane region" description="Helical" evidence="3">
    <location>
        <begin position="352"/>
        <end position="372"/>
    </location>
</feature>
<name>A0A1A9HZA0_9BACT</name>
<dbReference type="PANTHER" id="PTHR43653">
    <property type="entry name" value="CYTOCHROME C ASSEMBLY PROTEIN-RELATED"/>
    <property type="match status" value="1"/>
</dbReference>
<evidence type="ECO:0000259" key="4">
    <source>
        <dbReference type="Pfam" id="PF01578"/>
    </source>
</evidence>
<feature type="transmembrane region" description="Helical" evidence="3">
    <location>
        <begin position="290"/>
        <end position="306"/>
    </location>
</feature>
<dbReference type="AlphaFoldDB" id="A0A1A9HZA0"/>
<dbReference type="GO" id="GO:0016020">
    <property type="term" value="C:membrane"/>
    <property type="evidence" value="ECO:0007669"/>
    <property type="project" value="InterPro"/>
</dbReference>
<feature type="transmembrane region" description="Helical" evidence="3">
    <location>
        <begin position="379"/>
        <end position="396"/>
    </location>
</feature>
<evidence type="ECO:0000256" key="1">
    <source>
        <dbReference type="ARBA" id="ARBA00009186"/>
    </source>
</evidence>
<feature type="transmembrane region" description="Helical" evidence="3">
    <location>
        <begin position="106"/>
        <end position="123"/>
    </location>
</feature>
<dbReference type="GO" id="GO:0017004">
    <property type="term" value="P:cytochrome complex assembly"/>
    <property type="evidence" value="ECO:0007669"/>
    <property type="project" value="UniProtKB-KW"/>
</dbReference>
<dbReference type="RefSeq" id="WP_067753330.1">
    <property type="nucleotide sequence ID" value="NZ_CP015772.1"/>
</dbReference>
<keyword evidence="2" id="KW-0201">Cytochrome c-type biogenesis</keyword>
<feature type="transmembrane region" description="Helical" evidence="3">
    <location>
        <begin position="53"/>
        <end position="74"/>
    </location>
</feature>
<feature type="transmembrane region" description="Helical" evidence="3">
    <location>
        <begin position="832"/>
        <end position="852"/>
    </location>
</feature>
<dbReference type="OrthoDB" id="9761451at2"/>
<dbReference type="InterPro" id="IPR002541">
    <property type="entry name" value="Cyt_c_assembly"/>
</dbReference>
<feature type="transmembrane region" description="Helical" evidence="3">
    <location>
        <begin position="313"/>
        <end position="332"/>
    </location>
</feature>
<feature type="transmembrane region" description="Helical" evidence="3">
    <location>
        <begin position="439"/>
        <end position="461"/>
    </location>
</feature>
<feature type="transmembrane region" description="Helical" evidence="3">
    <location>
        <begin position="402"/>
        <end position="418"/>
    </location>
</feature>
<keyword evidence="3" id="KW-0812">Transmembrane</keyword>
<dbReference type="KEGG" id="nia:A8C56_05985"/>
<feature type="transmembrane region" description="Helical" evidence="3">
    <location>
        <begin position="514"/>
        <end position="536"/>
    </location>
</feature>
<feature type="transmembrane region" description="Helical" evidence="3">
    <location>
        <begin position="217"/>
        <end position="237"/>
    </location>
</feature>
<evidence type="ECO:0000256" key="3">
    <source>
        <dbReference type="SAM" id="Phobius"/>
    </source>
</evidence>
<dbReference type="GO" id="GO:0015232">
    <property type="term" value="F:heme transmembrane transporter activity"/>
    <property type="evidence" value="ECO:0007669"/>
    <property type="project" value="InterPro"/>
</dbReference>
<dbReference type="InterPro" id="IPR003567">
    <property type="entry name" value="Cyt_c_biogenesis"/>
</dbReference>
<keyword evidence="3" id="KW-1133">Transmembrane helix</keyword>
<comment type="similarity">
    <text evidence="1">Belongs to the CcmF/CycK/Ccl1/NrfE/CcsA family.</text>
</comment>
<evidence type="ECO:0000313" key="7">
    <source>
        <dbReference type="Proteomes" id="UP000077667"/>
    </source>
</evidence>
<feature type="transmembrane region" description="Helical" evidence="3">
    <location>
        <begin position="12"/>
        <end position="33"/>
    </location>
</feature>
<keyword evidence="3" id="KW-0472">Membrane</keyword>